<evidence type="ECO:0000256" key="1">
    <source>
        <dbReference type="SAM" id="MobiDB-lite"/>
    </source>
</evidence>
<accession>A0A5S9ILT4</accession>
<dbReference type="AlphaFoldDB" id="A0A5S9ILT4"/>
<dbReference type="KEGG" id="uam:UABAM_02609"/>
<feature type="region of interest" description="Disordered" evidence="1">
    <location>
        <begin position="22"/>
        <end position="51"/>
    </location>
</feature>
<gene>
    <name evidence="2" type="ORF">UABAM_02609</name>
</gene>
<dbReference type="PROSITE" id="PS51257">
    <property type="entry name" value="PROKAR_LIPOPROTEIN"/>
    <property type="match status" value="1"/>
</dbReference>
<dbReference type="Proteomes" id="UP000326354">
    <property type="component" value="Chromosome"/>
</dbReference>
<keyword evidence="3" id="KW-1185">Reference proteome</keyword>
<evidence type="ECO:0000313" key="2">
    <source>
        <dbReference type="EMBL" id="BBM84253.1"/>
    </source>
</evidence>
<sequence length="161" mass="17496">MKNFFIILLSLAVIFSLGCDQQKPTSSKNNNEEEHGHGHHHHEAGAHGGNILDSGGTLHVEFVHDQEAGKVSLYILGGDGKTPQNISSAPRINLRTSDGPKQLKTQKVADNASHYEVSDSALKGDINGRIAIDFEGKRFNLDIETSDDDHHDGHSGHGHDH</sequence>
<organism evidence="2 3">
    <name type="scientific">Uabimicrobium amorphum</name>
    <dbReference type="NCBI Taxonomy" id="2596890"/>
    <lineage>
        <taxon>Bacteria</taxon>
        <taxon>Pseudomonadati</taxon>
        <taxon>Planctomycetota</taxon>
        <taxon>Candidatus Uabimicrobiia</taxon>
        <taxon>Candidatus Uabimicrobiales</taxon>
        <taxon>Candidatus Uabimicrobiaceae</taxon>
        <taxon>Candidatus Uabimicrobium</taxon>
    </lineage>
</organism>
<protein>
    <submittedName>
        <fullName evidence="2">Uncharacterized protein</fullName>
    </submittedName>
</protein>
<evidence type="ECO:0000313" key="3">
    <source>
        <dbReference type="Proteomes" id="UP000326354"/>
    </source>
</evidence>
<dbReference type="OrthoDB" id="276591at2"/>
<reference evidence="2 3" key="1">
    <citation type="submission" date="2019-08" db="EMBL/GenBank/DDBJ databases">
        <title>Complete genome sequence of Candidatus Uab amorphum.</title>
        <authorList>
            <person name="Shiratori T."/>
            <person name="Suzuki S."/>
            <person name="Kakizawa Y."/>
            <person name="Ishida K."/>
        </authorList>
    </citation>
    <scope>NUCLEOTIDE SEQUENCE [LARGE SCALE GENOMIC DNA]</scope>
    <source>
        <strain evidence="2 3">SRT547</strain>
    </source>
</reference>
<proteinExistence type="predicted"/>
<name>A0A5S9ILT4_UABAM</name>
<dbReference type="EMBL" id="AP019860">
    <property type="protein sequence ID" value="BBM84253.1"/>
    <property type="molecule type" value="Genomic_DNA"/>
</dbReference>
<dbReference type="RefSeq" id="WP_151968418.1">
    <property type="nucleotide sequence ID" value="NZ_AP019860.1"/>
</dbReference>